<dbReference type="Pfam" id="PF14295">
    <property type="entry name" value="PAN_4"/>
    <property type="match status" value="2"/>
</dbReference>
<dbReference type="Gene3D" id="2.170.140.10">
    <property type="entry name" value="Chitin binding domain"/>
    <property type="match status" value="1"/>
</dbReference>
<dbReference type="SUPFAM" id="SSF57625">
    <property type="entry name" value="Invertebrate chitin-binding proteins"/>
    <property type="match status" value="1"/>
</dbReference>
<dbReference type="PROSITE" id="PS50948">
    <property type="entry name" value="PAN"/>
    <property type="match status" value="1"/>
</dbReference>
<dbReference type="EMBL" id="CAJNOC010000993">
    <property type="protein sequence ID" value="CAF0824840.1"/>
    <property type="molecule type" value="Genomic_DNA"/>
</dbReference>
<dbReference type="InterPro" id="IPR003609">
    <property type="entry name" value="Pan_app"/>
</dbReference>
<feature type="domain" description="Chitin-binding type-2" evidence="2">
    <location>
        <begin position="97"/>
        <end position="150"/>
    </location>
</feature>
<evidence type="ECO:0000313" key="4">
    <source>
        <dbReference type="EMBL" id="CAF0824840.1"/>
    </source>
</evidence>
<feature type="signal peptide" evidence="1">
    <location>
        <begin position="1"/>
        <end position="19"/>
    </location>
</feature>
<gene>
    <name evidence="4" type="ORF">OXX778_LOCUS7664</name>
</gene>
<name>A0A813U7P4_9BILA</name>
<dbReference type="InterPro" id="IPR002557">
    <property type="entry name" value="Chitin-bd_dom"/>
</dbReference>
<keyword evidence="5" id="KW-1185">Reference proteome</keyword>
<dbReference type="Proteomes" id="UP000663879">
    <property type="component" value="Unassembled WGS sequence"/>
</dbReference>
<dbReference type="GO" id="GO:0008061">
    <property type="term" value="F:chitin binding"/>
    <property type="evidence" value="ECO:0007669"/>
    <property type="project" value="InterPro"/>
</dbReference>
<comment type="caution">
    <text evidence="4">The sequence shown here is derived from an EMBL/GenBank/DDBJ whole genome shotgun (WGS) entry which is preliminary data.</text>
</comment>
<dbReference type="AlphaFoldDB" id="A0A813U7P4"/>
<keyword evidence="1" id="KW-0732">Signal</keyword>
<protein>
    <submittedName>
        <fullName evidence="4">Uncharacterized protein</fullName>
    </submittedName>
</protein>
<evidence type="ECO:0000259" key="2">
    <source>
        <dbReference type="PROSITE" id="PS50940"/>
    </source>
</evidence>
<dbReference type="SMART" id="SM00494">
    <property type="entry name" value="ChtBD2"/>
    <property type="match status" value="1"/>
</dbReference>
<evidence type="ECO:0000259" key="3">
    <source>
        <dbReference type="PROSITE" id="PS50948"/>
    </source>
</evidence>
<sequence length="267" mass="30520">MKLIMVLSVVAFLIKKKSCYTIHGSFCDGCNLGGGDISNFLSTSFEDCWNSCLNNPSCNFFAFSKITNNCWLKYSVVTDFSLFSDFSENMCGIVDRSKNCSTIDDFTPNPNNCTLYYRCFSGFLQHLGCLNGKYFDPILKTCTLNSTCSYVCQKNQDLVGIINKNNEYFSCLAQKIETCWENSRFDTVKKNCFLHVNINIFKIKQTSGNYGLIESANFKSKFLCFGWCMKDSNCKMAIFKSFSCEKFDETNYNFMLNGSLVYYPHNI</sequence>
<feature type="domain" description="Apple" evidence="3">
    <location>
        <begin position="27"/>
        <end position="91"/>
    </location>
</feature>
<dbReference type="InterPro" id="IPR036508">
    <property type="entry name" value="Chitin-bd_dom_sf"/>
</dbReference>
<dbReference type="GO" id="GO:0005576">
    <property type="term" value="C:extracellular region"/>
    <property type="evidence" value="ECO:0007669"/>
    <property type="project" value="InterPro"/>
</dbReference>
<dbReference type="Gene3D" id="3.50.4.10">
    <property type="entry name" value="Hepatocyte Growth Factor"/>
    <property type="match status" value="1"/>
</dbReference>
<evidence type="ECO:0000256" key="1">
    <source>
        <dbReference type="SAM" id="SignalP"/>
    </source>
</evidence>
<feature type="chain" id="PRO_5032985397" evidence="1">
    <location>
        <begin position="20"/>
        <end position="267"/>
    </location>
</feature>
<accession>A0A813U7P4</accession>
<evidence type="ECO:0000313" key="5">
    <source>
        <dbReference type="Proteomes" id="UP000663879"/>
    </source>
</evidence>
<proteinExistence type="predicted"/>
<reference evidence="4" key="1">
    <citation type="submission" date="2021-02" db="EMBL/GenBank/DDBJ databases">
        <authorList>
            <person name="Nowell W R."/>
        </authorList>
    </citation>
    <scope>NUCLEOTIDE SEQUENCE</scope>
    <source>
        <strain evidence="4">Ploen Becks lab</strain>
    </source>
</reference>
<dbReference type="OrthoDB" id="6020543at2759"/>
<organism evidence="4 5">
    <name type="scientific">Brachionus calyciflorus</name>
    <dbReference type="NCBI Taxonomy" id="104777"/>
    <lineage>
        <taxon>Eukaryota</taxon>
        <taxon>Metazoa</taxon>
        <taxon>Spiralia</taxon>
        <taxon>Gnathifera</taxon>
        <taxon>Rotifera</taxon>
        <taxon>Eurotatoria</taxon>
        <taxon>Monogononta</taxon>
        <taxon>Pseudotrocha</taxon>
        <taxon>Ploima</taxon>
        <taxon>Brachionidae</taxon>
        <taxon>Brachionus</taxon>
    </lineage>
</organism>
<dbReference type="PROSITE" id="PS50940">
    <property type="entry name" value="CHIT_BIND_II"/>
    <property type="match status" value="1"/>
</dbReference>
<dbReference type="Pfam" id="PF01607">
    <property type="entry name" value="CBM_14"/>
    <property type="match status" value="1"/>
</dbReference>